<reference evidence="2 3" key="1">
    <citation type="journal article" date="2013" name="Nat. Genet.">
        <title>The genome of the hydatid tapeworm Echinococcus granulosus.</title>
        <authorList>
            <person name="Zheng H."/>
            <person name="Zhang W."/>
            <person name="Zhang L."/>
            <person name="Zhang Z."/>
            <person name="Li J."/>
            <person name="Lu G."/>
            <person name="Zhu Y."/>
            <person name="Wang Y."/>
            <person name="Huang Y."/>
            <person name="Liu J."/>
            <person name="Kang H."/>
            <person name="Chen J."/>
            <person name="Wang L."/>
            <person name="Chen A."/>
            <person name="Yu S."/>
            <person name="Gao Z."/>
            <person name="Jin L."/>
            <person name="Gu W."/>
            <person name="Wang Z."/>
            <person name="Zhao L."/>
            <person name="Shi B."/>
            <person name="Wen H."/>
            <person name="Lin R."/>
            <person name="Jones M.K."/>
            <person name="Brejova B."/>
            <person name="Vinar T."/>
            <person name="Zhao G."/>
            <person name="McManus D.P."/>
            <person name="Chen Z."/>
            <person name="Zhou Y."/>
            <person name="Wang S."/>
        </authorList>
    </citation>
    <scope>NUCLEOTIDE SEQUENCE [LARGE SCALE GENOMIC DNA]</scope>
</reference>
<dbReference type="GeneID" id="36336915"/>
<gene>
    <name evidence="2" type="ORF">EGR_01200</name>
</gene>
<name>W6UZT5_ECHGR</name>
<sequence length="152" mass="16717">MGMMVTQHCIPMTDPVAESFSFKQSASFASISSGSRTSSDSSFTNTSGSSSDSGEKTLNSDCTGLYIYTGGQVPRKFFPSDEEEEDWSISENATSSPVHFAHKERILEAPYIATYRLITELDVWLEEIRIHTELESPTPLISKPLTQSSSCT</sequence>
<evidence type="ECO:0000313" key="3">
    <source>
        <dbReference type="Proteomes" id="UP000019149"/>
    </source>
</evidence>
<keyword evidence="3" id="KW-1185">Reference proteome</keyword>
<evidence type="ECO:0000256" key="1">
    <source>
        <dbReference type="SAM" id="MobiDB-lite"/>
    </source>
</evidence>
<feature type="region of interest" description="Disordered" evidence="1">
    <location>
        <begin position="32"/>
        <end position="58"/>
    </location>
</feature>
<proteinExistence type="predicted"/>
<dbReference type="Proteomes" id="UP000019149">
    <property type="component" value="Unassembled WGS sequence"/>
</dbReference>
<dbReference type="CTD" id="36336915"/>
<dbReference type="KEGG" id="egl:EGR_01200"/>
<dbReference type="OrthoDB" id="6274447at2759"/>
<feature type="compositionally biased region" description="Low complexity" evidence="1">
    <location>
        <begin position="32"/>
        <end position="52"/>
    </location>
</feature>
<dbReference type="RefSeq" id="XP_024355268.1">
    <property type="nucleotide sequence ID" value="XM_024490449.1"/>
</dbReference>
<dbReference type="EMBL" id="APAU02000004">
    <property type="protein sequence ID" value="EUB64072.1"/>
    <property type="molecule type" value="Genomic_DNA"/>
</dbReference>
<organism evidence="2 3">
    <name type="scientific">Echinococcus granulosus</name>
    <name type="common">Hydatid tapeworm</name>
    <dbReference type="NCBI Taxonomy" id="6210"/>
    <lineage>
        <taxon>Eukaryota</taxon>
        <taxon>Metazoa</taxon>
        <taxon>Spiralia</taxon>
        <taxon>Lophotrochozoa</taxon>
        <taxon>Platyhelminthes</taxon>
        <taxon>Cestoda</taxon>
        <taxon>Eucestoda</taxon>
        <taxon>Cyclophyllidea</taxon>
        <taxon>Taeniidae</taxon>
        <taxon>Echinococcus</taxon>
        <taxon>Echinococcus granulosus group</taxon>
    </lineage>
</organism>
<protein>
    <submittedName>
        <fullName evidence="2">Uncharacterized protein</fullName>
    </submittedName>
</protein>
<dbReference type="AlphaFoldDB" id="W6UZT5"/>
<accession>W6UZT5</accession>
<evidence type="ECO:0000313" key="2">
    <source>
        <dbReference type="EMBL" id="EUB64072.1"/>
    </source>
</evidence>
<comment type="caution">
    <text evidence="2">The sequence shown here is derived from an EMBL/GenBank/DDBJ whole genome shotgun (WGS) entry which is preliminary data.</text>
</comment>